<comment type="caution">
    <text evidence="4">The sequence shown here is derived from an EMBL/GenBank/DDBJ whole genome shotgun (WGS) entry which is preliminary data.</text>
</comment>
<evidence type="ECO:0000256" key="1">
    <source>
        <dbReference type="ARBA" id="ARBA00007471"/>
    </source>
</evidence>
<accession>A0A8S4DZC3</accession>
<dbReference type="AlphaFoldDB" id="A0A8S4DZC3"/>
<dbReference type="InterPro" id="IPR029021">
    <property type="entry name" value="Prot-tyrosine_phosphatase-like"/>
</dbReference>
<dbReference type="PANTHER" id="PTHR10807:SF73">
    <property type="entry name" value="LD06050P"/>
    <property type="match status" value="1"/>
</dbReference>
<reference evidence="4" key="1">
    <citation type="submission" date="2020-11" db="EMBL/GenBank/DDBJ databases">
        <authorList>
            <person name="Whiteford S."/>
        </authorList>
    </citation>
    <scope>NUCLEOTIDE SEQUENCE</scope>
</reference>
<sequence>MEFIELILINKLDGVILKYPRHENIDGTLLHKNIDCIEKKENKPINGVLQGGSLFLKCKDLRIFQLDISSNTELNLLAQTLENLSRVDDPRLFYPFFYRHMQPIMENGYTLYSLEGEFTKVLASEDWRASRVNQRFTVCPSYGKVVIVPKVIDDDTLAVAATFRQGGRFPVLSYRHNNGAVLMRAGQPLYGPKHRRCRQDENILNSIVGVGMKGVIYDLRSSSAIAQQQNKGGGTESTSNYSQWKIYNRSMDEVDNQEQLLSSFSKLIEACNDRDISSDKWVSLSRLKAEPVLIHGTKGQDATLLICSLVQIILNPDCRTIRGLQALIEREWLQAGHPFTSRAAAGAYCSYPQAAPAFPLLLDCIRQFLEQFPCSFEYRQCYLIDLFEHSYASQYDKVTNRAAPAFPLLLDCIRQFLEQFPCSFEYRQCYLIDLFEHSYASQYVNKVTNRAAPAFPLLLDCIRQFLEQFPCSFEYRQCYLIDLLEHSYASQYVDKVTNSAAPAFPLLLDCIRQFLEQFPCSFEYRQCYLIDLFEHSYASQYDKVTNKAAPAFPLLLDCIRQFLEQFPCSFEYRQCYLIDLFEHSYASQQFLEQFPCSFEYRQCYLIDLFEHSYASQYGTFLGDCEQERESLSVYTASTSLWSWLNQPAELQQYLNPLYEPSPHVIWPSVAPMTYVIWEELYLRWLVEQHTEEIEEQYRRIRSKEQELRGQALQLRRELTELATQYYQPDQRKDKTFNKFVTVQVLSDIAQYFLRISNHHDQTGTSLGVQSQKSL</sequence>
<gene>
    <name evidence="4" type="ORF">PLXY2_LOCUS3975</name>
</gene>
<protein>
    <submittedName>
        <fullName evidence="4">(diamondback moth) hypothetical protein</fullName>
    </submittedName>
</protein>
<evidence type="ECO:0000313" key="4">
    <source>
        <dbReference type="EMBL" id="CAG9107447.1"/>
    </source>
</evidence>
<dbReference type="Proteomes" id="UP000653454">
    <property type="component" value="Unassembled WGS sequence"/>
</dbReference>
<dbReference type="GO" id="GO:0005737">
    <property type="term" value="C:cytoplasm"/>
    <property type="evidence" value="ECO:0007669"/>
    <property type="project" value="TreeGrafter"/>
</dbReference>
<dbReference type="EMBL" id="CAJHNJ030000010">
    <property type="protein sequence ID" value="CAG9107447.1"/>
    <property type="molecule type" value="Genomic_DNA"/>
</dbReference>
<dbReference type="Gene3D" id="2.30.29.30">
    <property type="entry name" value="Pleckstrin-homology domain (PH domain)/Phosphotyrosine-binding domain (PTB)"/>
    <property type="match status" value="1"/>
</dbReference>
<evidence type="ECO:0000313" key="5">
    <source>
        <dbReference type="Proteomes" id="UP000653454"/>
    </source>
</evidence>
<keyword evidence="2" id="KW-0175">Coiled coil</keyword>
<evidence type="ECO:0000259" key="3">
    <source>
        <dbReference type="PROSITE" id="PS51339"/>
    </source>
</evidence>
<proteinExistence type="inferred from homology"/>
<keyword evidence="5" id="KW-1185">Reference proteome</keyword>
<comment type="similarity">
    <text evidence="1">Belongs to the protein-tyrosine phosphatase family. Non-receptor class myotubularin subfamily.</text>
</comment>
<dbReference type="InterPro" id="IPR010569">
    <property type="entry name" value="Myotubularin-like_Pase_dom"/>
</dbReference>
<dbReference type="Pfam" id="PF06602">
    <property type="entry name" value="Myotub-related"/>
    <property type="match status" value="6"/>
</dbReference>
<dbReference type="PANTHER" id="PTHR10807">
    <property type="entry name" value="MYOTUBULARIN-RELATED"/>
    <property type="match status" value="1"/>
</dbReference>
<dbReference type="GO" id="GO:0019903">
    <property type="term" value="F:protein phosphatase binding"/>
    <property type="evidence" value="ECO:0007669"/>
    <property type="project" value="TreeGrafter"/>
</dbReference>
<organism evidence="4 5">
    <name type="scientific">Plutella xylostella</name>
    <name type="common">Diamondback moth</name>
    <name type="synonym">Plutella maculipennis</name>
    <dbReference type="NCBI Taxonomy" id="51655"/>
    <lineage>
        <taxon>Eukaryota</taxon>
        <taxon>Metazoa</taxon>
        <taxon>Ecdysozoa</taxon>
        <taxon>Arthropoda</taxon>
        <taxon>Hexapoda</taxon>
        <taxon>Insecta</taxon>
        <taxon>Pterygota</taxon>
        <taxon>Neoptera</taxon>
        <taxon>Endopterygota</taxon>
        <taxon>Lepidoptera</taxon>
        <taxon>Glossata</taxon>
        <taxon>Ditrysia</taxon>
        <taxon>Yponomeutoidea</taxon>
        <taxon>Plutellidae</taxon>
        <taxon>Plutella</taxon>
    </lineage>
</organism>
<evidence type="ECO:0000256" key="2">
    <source>
        <dbReference type="SAM" id="Coils"/>
    </source>
</evidence>
<name>A0A8S4DZC3_PLUXY</name>
<dbReference type="PROSITE" id="PS51339">
    <property type="entry name" value="PPASE_MYOTUBULARIN"/>
    <property type="match status" value="1"/>
</dbReference>
<dbReference type="SUPFAM" id="SSF52799">
    <property type="entry name" value="(Phosphotyrosine protein) phosphatases II"/>
    <property type="match status" value="6"/>
</dbReference>
<dbReference type="InterPro" id="IPR030564">
    <property type="entry name" value="Myotubularin"/>
</dbReference>
<dbReference type="GO" id="GO:0010507">
    <property type="term" value="P:negative regulation of autophagy"/>
    <property type="evidence" value="ECO:0007669"/>
    <property type="project" value="TreeGrafter"/>
</dbReference>
<dbReference type="GO" id="GO:0046856">
    <property type="term" value="P:phosphatidylinositol dephosphorylation"/>
    <property type="evidence" value="ECO:0007669"/>
    <property type="project" value="TreeGrafter"/>
</dbReference>
<dbReference type="InterPro" id="IPR011993">
    <property type="entry name" value="PH-like_dom_sf"/>
</dbReference>
<feature type="coiled-coil region" evidence="2">
    <location>
        <begin position="686"/>
        <end position="724"/>
    </location>
</feature>
<feature type="domain" description="Myotubularin phosphatase" evidence="3">
    <location>
        <begin position="108"/>
        <end position="681"/>
    </location>
</feature>